<reference evidence="2" key="1">
    <citation type="submission" date="2018-11" db="EMBL/GenBank/DDBJ databases">
        <authorList>
            <consortium name="Pathogen Informatics"/>
        </authorList>
    </citation>
    <scope>NUCLEOTIDE SEQUENCE</scope>
</reference>
<protein>
    <submittedName>
        <fullName evidence="2">Uncharacterized protein</fullName>
    </submittedName>
</protein>
<proteinExistence type="predicted"/>
<evidence type="ECO:0000313" key="3">
    <source>
        <dbReference type="Proteomes" id="UP000784294"/>
    </source>
</evidence>
<sequence>MTPTRSSPRKQPADSSRLDDSQATLSDGASEAEQCHTNVEPEGPIVHSLSAPQRPPGLEAAVAGTKKRWSACHIALEVPSPRQCPAPTPVDSQHDVWSASLSDDTPSPTVSPIAALSCPLSLSLPPTDLTTPQAELLRRRLCLFNLTESPIRPSGRLLSSGAITTTTSTAAATNDNNNKSPGETNSKDEALAALEAGSGSEFESEYESEVVVNAEVESESESGSRRVHEAPEAAVQVLAGGGESAGHRVTPVSRNPHGPGPQESAGSKPPDGQEPCCSGAEEGERTRWSHRESATSQATCRGNLQSAGRLIPLPAGVNRSNLVTWLSPPNASWSSGTRLVLWSLITLLDT</sequence>
<feature type="region of interest" description="Disordered" evidence="1">
    <location>
        <begin position="168"/>
        <end position="187"/>
    </location>
</feature>
<gene>
    <name evidence="2" type="ORF">PXEA_LOCUS7194</name>
</gene>
<name>A0A448WK85_9PLAT</name>
<feature type="region of interest" description="Disordered" evidence="1">
    <location>
        <begin position="1"/>
        <end position="54"/>
    </location>
</feature>
<feature type="region of interest" description="Disordered" evidence="1">
    <location>
        <begin position="243"/>
        <end position="297"/>
    </location>
</feature>
<dbReference type="AlphaFoldDB" id="A0A448WK85"/>
<feature type="compositionally biased region" description="Basic and acidic residues" evidence="1">
    <location>
        <begin position="282"/>
        <end position="293"/>
    </location>
</feature>
<comment type="caution">
    <text evidence="2">The sequence shown here is derived from an EMBL/GenBank/DDBJ whole genome shotgun (WGS) entry which is preliminary data.</text>
</comment>
<evidence type="ECO:0000313" key="2">
    <source>
        <dbReference type="EMBL" id="VEL13754.1"/>
    </source>
</evidence>
<accession>A0A448WK85</accession>
<feature type="region of interest" description="Disordered" evidence="1">
    <location>
        <begin position="196"/>
        <end position="229"/>
    </location>
</feature>
<feature type="compositionally biased region" description="Low complexity" evidence="1">
    <location>
        <begin position="168"/>
        <end position="180"/>
    </location>
</feature>
<organism evidence="2 3">
    <name type="scientific">Protopolystoma xenopodis</name>
    <dbReference type="NCBI Taxonomy" id="117903"/>
    <lineage>
        <taxon>Eukaryota</taxon>
        <taxon>Metazoa</taxon>
        <taxon>Spiralia</taxon>
        <taxon>Lophotrochozoa</taxon>
        <taxon>Platyhelminthes</taxon>
        <taxon>Monogenea</taxon>
        <taxon>Polyopisthocotylea</taxon>
        <taxon>Polystomatidea</taxon>
        <taxon>Polystomatidae</taxon>
        <taxon>Protopolystoma</taxon>
    </lineage>
</organism>
<dbReference type="Proteomes" id="UP000784294">
    <property type="component" value="Unassembled WGS sequence"/>
</dbReference>
<evidence type="ECO:0000256" key="1">
    <source>
        <dbReference type="SAM" id="MobiDB-lite"/>
    </source>
</evidence>
<keyword evidence="3" id="KW-1185">Reference proteome</keyword>
<dbReference type="EMBL" id="CAAALY010018816">
    <property type="protein sequence ID" value="VEL13754.1"/>
    <property type="molecule type" value="Genomic_DNA"/>
</dbReference>